<dbReference type="Gene3D" id="3.10.105.10">
    <property type="entry name" value="Dipeptide-binding Protein, Domain 3"/>
    <property type="match status" value="1"/>
</dbReference>
<dbReference type="GO" id="GO:0030313">
    <property type="term" value="C:cell envelope"/>
    <property type="evidence" value="ECO:0007669"/>
    <property type="project" value="UniProtKB-SubCell"/>
</dbReference>
<protein>
    <submittedName>
        <fullName evidence="7">ABC transporter substrate-binding protein</fullName>
    </submittedName>
</protein>
<dbReference type="SUPFAM" id="SSF53850">
    <property type="entry name" value="Periplasmic binding protein-like II"/>
    <property type="match status" value="1"/>
</dbReference>
<dbReference type="EMBL" id="VGLS01000077">
    <property type="protein sequence ID" value="MBM3222963.1"/>
    <property type="molecule type" value="Genomic_DNA"/>
</dbReference>
<dbReference type="Proteomes" id="UP000712673">
    <property type="component" value="Unassembled WGS sequence"/>
</dbReference>
<name>A0A937VXM5_UNCTE</name>
<gene>
    <name evidence="7" type="ORF">FJZ47_04050</name>
</gene>
<feature type="chain" id="PRO_5038095430" evidence="5">
    <location>
        <begin position="29"/>
        <end position="592"/>
    </location>
</feature>
<comment type="similarity">
    <text evidence="2">Belongs to the bacterial solute-binding protein 5 family.</text>
</comment>
<dbReference type="PANTHER" id="PTHR30290:SF10">
    <property type="entry name" value="PERIPLASMIC OLIGOPEPTIDE-BINDING PROTEIN-RELATED"/>
    <property type="match status" value="1"/>
</dbReference>
<reference evidence="7" key="1">
    <citation type="submission" date="2019-03" db="EMBL/GenBank/DDBJ databases">
        <title>Lake Tanganyika Metagenome-Assembled Genomes (MAGs).</title>
        <authorList>
            <person name="Tran P."/>
        </authorList>
    </citation>
    <scope>NUCLEOTIDE SEQUENCE</scope>
    <source>
        <strain evidence="7">K_DeepCast_65m_m2_066</strain>
    </source>
</reference>
<dbReference type="Pfam" id="PF00496">
    <property type="entry name" value="SBP_bac_5"/>
    <property type="match status" value="1"/>
</dbReference>
<sequence length="592" mass="66874">MQRRFLLWACFGVSALLTLVMTWTAARAQGASTPPAPQPPEAFAYAAPALIKELDSKYPFPPPAPPSPPRRGGVLHVPTGVLRSFDPTVGYSTELSLVWDTLLEWESTWYFPEAHTKPMIRKSLAESWHMVDPSTWVFQLRQGVKFHNLPPVHGREMTADDVRYSYELLKNKPGYSNRTAAIQEVQVLDPYTVRFHLAIPDPNFPLNHVNSFSPVIVPKEAVEAEGGLGKYPIGTGAFLLKEFATGEGALLVKNPHYFMRDKDGQSLPYVDAIRLFFTRDAATEAALFRSRRVDMMRPPTLDMLNELLKTVPDAWLYRIPSLGWTNYGLWLPFGKPPYNDVRVRQAISMALNRDIIAETINRGDASLYGPFPWVQAGYTQRDDYSYANLGPNYTYNPKRAKELLAEAGHPNGLEMTIEWGEFRGAAWSDFVVSAARFLEDIGIRVKLKQVDTSTWWAMRSGAQPFNDVLASFTPPGSGPSFMDWVYLPHHSSSPPTVNIPHIADAKLDALLDAWRAATGERQLAIQKQVWDYLREQVYRVTTIVPPHYRLTQAYLHAGGVPYCWFIGFCSYEGKSAWLTDKVPNRKFDKFAQ</sequence>
<dbReference type="CDD" id="cd00995">
    <property type="entry name" value="PBP2_NikA_DppA_OppA_like"/>
    <property type="match status" value="1"/>
</dbReference>
<organism evidence="7 8">
    <name type="scientific">Tectimicrobiota bacterium</name>
    <dbReference type="NCBI Taxonomy" id="2528274"/>
    <lineage>
        <taxon>Bacteria</taxon>
        <taxon>Pseudomonadati</taxon>
        <taxon>Nitrospinota/Tectimicrobiota group</taxon>
        <taxon>Candidatus Tectimicrobiota</taxon>
    </lineage>
</organism>
<feature type="domain" description="Solute-binding protein family 5" evidence="6">
    <location>
        <begin position="122"/>
        <end position="487"/>
    </location>
</feature>
<accession>A0A937VXM5</accession>
<evidence type="ECO:0000256" key="2">
    <source>
        <dbReference type="ARBA" id="ARBA00005695"/>
    </source>
</evidence>
<dbReference type="InterPro" id="IPR039424">
    <property type="entry name" value="SBP_5"/>
</dbReference>
<evidence type="ECO:0000256" key="4">
    <source>
        <dbReference type="ARBA" id="ARBA00022729"/>
    </source>
</evidence>
<dbReference type="PANTHER" id="PTHR30290">
    <property type="entry name" value="PERIPLASMIC BINDING COMPONENT OF ABC TRANSPORTER"/>
    <property type="match status" value="1"/>
</dbReference>
<evidence type="ECO:0000256" key="1">
    <source>
        <dbReference type="ARBA" id="ARBA00004196"/>
    </source>
</evidence>
<proteinExistence type="inferred from homology"/>
<feature type="signal peptide" evidence="5">
    <location>
        <begin position="1"/>
        <end position="28"/>
    </location>
</feature>
<evidence type="ECO:0000256" key="3">
    <source>
        <dbReference type="ARBA" id="ARBA00022448"/>
    </source>
</evidence>
<evidence type="ECO:0000313" key="8">
    <source>
        <dbReference type="Proteomes" id="UP000712673"/>
    </source>
</evidence>
<dbReference type="GO" id="GO:0015833">
    <property type="term" value="P:peptide transport"/>
    <property type="evidence" value="ECO:0007669"/>
    <property type="project" value="TreeGrafter"/>
</dbReference>
<dbReference type="AlphaFoldDB" id="A0A937VXM5"/>
<evidence type="ECO:0000259" key="6">
    <source>
        <dbReference type="Pfam" id="PF00496"/>
    </source>
</evidence>
<comment type="subcellular location">
    <subcellularLocation>
        <location evidence="1">Cell envelope</location>
    </subcellularLocation>
</comment>
<comment type="caution">
    <text evidence="7">The sequence shown here is derived from an EMBL/GenBank/DDBJ whole genome shotgun (WGS) entry which is preliminary data.</text>
</comment>
<evidence type="ECO:0000256" key="5">
    <source>
        <dbReference type="SAM" id="SignalP"/>
    </source>
</evidence>
<keyword evidence="4 5" id="KW-0732">Signal</keyword>
<keyword evidence="3" id="KW-0813">Transport</keyword>
<dbReference type="Gene3D" id="3.40.190.10">
    <property type="entry name" value="Periplasmic binding protein-like II"/>
    <property type="match status" value="1"/>
</dbReference>
<dbReference type="InterPro" id="IPR000914">
    <property type="entry name" value="SBP_5_dom"/>
</dbReference>
<dbReference type="GO" id="GO:1904680">
    <property type="term" value="F:peptide transmembrane transporter activity"/>
    <property type="evidence" value="ECO:0007669"/>
    <property type="project" value="TreeGrafter"/>
</dbReference>
<evidence type="ECO:0000313" key="7">
    <source>
        <dbReference type="EMBL" id="MBM3222963.1"/>
    </source>
</evidence>